<gene>
    <name evidence="3" type="ORF">N7G274_007575</name>
</gene>
<proteinExistence type="predicted"/>
<sequence length="635" mass="69206">MSNLNKKPPPDGAKTRSPAVPTSRNSPSKTSPNMNGVGRSPSLRGGAGLSRPGRSGGNRPATQTSFLNTNALASEDADEEEARAEHMSLMEELKSRVQKAETASEEYQRQLNLLQARLEESQHEQSQLEDRLHQSNERIEELENDQVQAKRQKREMEDLFETERKSMIQHQAEQKATLEGLQAANQRLKETLAQRETRNSLDGENVRSRTSSAANETDQFAPPSSLQRSDSKENSKLVMQKDRVIESLRLELAEAQIKIMEMDSMGGSHVHELEKKLLEVKITNARLMEDNESFQLLLSEKTLNGDFTKTDAMQQSSGLGSLAEELGSEELEESSEGKSDDTRRIEAEAKSLKDQNKALALYIENIIGRLLQHKEFENILDKTPDLMSGAASKPPDTNKDLPPPPPPKDEEQPTGFLQRARSVVAGQAKRPRPTSQIQAAPTPSSTPNEDPSKASSIPLGRSQSTRGRGHQRSQSEMLNAAPLVNQMYRGPPSTGSGGPLMSPGISPGVTTATRPSFSPSPAATATSNATSRAPSGSQFSNTGERNPGSSSDSTFSDHSGGVDSPPRTSAGQTNYTGAVMTQNKLRPLRLVQENSVKEEDPAVVAARKKANRGSWIPSMSWMGTQRTASSENNPS</sequence>
<dbReference type="Proteomes" id="UP001590950">
    <property type="component" value="Unassembled WGS sequence"/>
</dbReference>
<feature type="compositionally biased region" description="Low complexity" evidence="2">
    <location>
        <begin position="548"/>
        <end position="561"/>
    </location>
</feature>
<protein>
    <recommendedName>
        <fullName evidence="5">M protein, serotype 2.1</fullName>
    </recommendedName>
</protein>
<feature type="compositionally biased region" description="Polar residues" evidence="2">
    <location>
        <begin position="621"/>
        <end position="635"/>
    </location>
</feature>
<accession>A0ABR4A328</accession>
<feature type="compositionally biased region" description="Polar residues" evidence="2">
    <location>
        <begin position="208"/>
        <end position="228"/>
    </location>
</feature>
<evidence type="ECO:0000313" key="3">
    <source>
        <dbReference type="EMBL" id="KAL2039716.1"/>
    </source>
</evidence>
<feature type="compositionally biased region" description="Polar residues" evidence="2">
    <location>
        <begin position="20"/>
        <end position="34"/>
    </location>
</feature>
<reference evidence="3 4" key="1">
    <citation type="submission" date="2024-09" db="EMBL/GenBank/DDBJ databases">
        <title>Rethinking Asexuality: The Enigmatic Case of Functional Sexual Genes in Lepraria (Stereocaulaceae).</title>
        <authorList>
            <person name="Doellman M."/>
            <person name="Sun Y."/>
            <person name="Barcenas-Pena A."/>
            <person name="Lumbsch H.T."/>
            <person name="Grewe F."/>
        </authorList>
    </citation>
    <scope>NUCLEOTIDE SEQUENCE [LARGE SCALE GENOMIC DNA]</scope>
    <source>
        <strain evidence="3 4">Mercado 3170</strain>
    </source>
</reference>
<feature type="compositionally biased region" description="Polar residues" evidence="2">
    <location>
        <begin position="433"/>
        <end position="477"/>
    </location>
</feature>
<keyword evidence="4" id="KW-1185">Reference proteome</keyword>
<feature type="compositionally biased region" description="Polar residues" evidence="2">
    <location>
        <begin position="566"/>
        <end position="584"/>
    </location>
</feature>
<evidence type="ECO:0008006" key="5">
    <source>
        <dbReference type="Google" id="ProtNLM"/>
    </source>
</evidence>
<dbReference type="EMBL" id="JBEFKJ010000024">
    <property type="protein sequence ID" value="KAL2039716.1"/>
    <property type="molecule type" value="Genomic_DNA"/>
</dbReference>
<organism evidence="3 4">
    <name type="scientific">Stereocaulon virgatum</name>
    <dbReference type="NCBI Taxonomy" id="373712"/>
    <lineage>
        <taxon>Eukaryota</taxon>
        <taxon>Fungi</taxon>
        <taxon>Dikarya</taxon>
        <taxon>Ascomycota</taxon>
        <taxon>Pezizomycotina</taxon>
        <taxon>Lecanoromycetes</taxon>
        <taxon>OSLEUM clade</taxon>
        <taxon>Lecanoromycetidae</taxon>
        <taxon>Lecanorales</taxon>
        <taxon>Lecanorineae</taxon>
        <taxon>Stereocaulaceae</taxon>
        <taxon>Stereocaulon</taxon>
    </lineage>
</organism>
<dbReference type="PANTHER" id="PTHR38120:SF1">
    <property type="entry name" value="M PROTEIN, SEROTYPE 2.1"/>
    <property type="match status" value="1"/>
</dbReference>
<comment type="caution">
    <text evidence="3">The sequence shown here is derived from an EMBL/GenBank/DDBJ whole genome shotgun (WGS) entry which is preliminary data.</text>
</comment>
<feature type="region of interest" description="Disordered" evidence="2">
    <location>
        <begin position="385"/>
        <end position="635"/>
    </location>
</feature>
<feature type="compositionally biased region" description="Basic and acidic residues" evidence="2">
    <location>
        <begin position="191"/>
        <end position="207"/>
    </location>
</feature>
<feature type="compositionally biased region" description="Low complexity" evidence="2">
    <location>
        <begin position="510"/>
        <end position="535"/>
    </location>
</feature>
<keyword evidence="1" id="KW-0175">Coiled coil</keyword>
<evidence type="ECO:0000256" key="2">
    <source>
        <dbReference type="SAM" id="MobiDB-lite"/>
    </source>
</evidence>
<dbReference type="PANTHER" id="PTHR38120">
    <property type="entry name" value="EXPRESSED PROTEIN"/>
    <property type="match status" value="1"/>
</dbReference>
<evidence type="ECO:0000313" key="4">
    <source>
        <dbReference type="Proteomes" id="UP001590950"/>
    </source>
</evidence>
<evidence type="ECO:0000256" key="1">
    <source>
        <dbReference type="SAM" id="Coils"/>
    </source>
</evidence>
<feature type="region of interest" description="Disordered" evidence="2">
    <location>
        <begin position="1"/>
        <end position="87"/>
    </location>
</feature>
<name>A0ABR4A328_9LECA</name>
<feature type="compositionally biased region" description="Basic and acidic residues" evidence="2">
    <location>
        <begin position="229"/>
        <end position="238"/>
    </location>
</feature>
<feature type="region of interest" description="Disordered" evidence="2">
    <location>
        <begin position="318"/>
        <end position="344"/>
    </location>
</feature>
<feature type="coiled-coil region" evidence="1">
    <location>
        <begin position="238"/>
        <end position="290"/>
    </location>
</feature>
<feature type="region of interest" description="Disordered" evidence="2">
    <location>
        <begin position="191"/>
        <end position="238"/>
    </location>
</feature>
<feature type="compositionally biased region" description="Basic and acidic residues" evidence="2">
    <location>
        <begin position="335"/>
        <end position="344"/>
    </location>
</feature>
<feature type="compositionally biased region" description="Polar residues" evidence="2">
    <location>
        <begin position="60"/>
        <end position="70"/>
    </location>
</feature>